<sequence length="256" mass="28913">MFGNTTISKMLLDYGARIDSRNKEECLPLNHAIATNNKELTSLFLARGADTNIVDKYNRSVLHKAIGNNNITSVKLLLNHGIDYNLRDNHGYTALHYAITLQNREITDMLLSSGADPNIMNNEKHTPLYHALLYRSSNVESLILHGADINIVDDTGKTPLSNTYIDIIDNKNIEVIVSQFTILEYIAPDDIKNQLGYKINTDLINNNKRYSTIKQKCVHEINLLKAIKFHSGYSAEIFLIKSKSNIFHNSQGIQIL</sequence>
<feature type="repeat" description="ANK" evidence="3">
    <location>
        <begin position="24"/>
        <end position="56"/>
    </location>
</feature>
<dbReference type="Proteomes" id="UP000515929">
    <property type="component" value="Segment"/>
</dbReference>
<reference evidence="5 7" key="1">
    <citation type="journal article" date="2004" name="J. Gen. Virol.">
        <title>Comparison of the genome sequence of FP9, an attenuated, tissue culture-adapted European fowlpox virus, with those of virulent American and European viruses.</title>
        <authorList>
            <person name="Skinner M.A."/>
            <person name="Laidlaw S.M."/>
        </authorList>
    </citation>
    <scope>NUCLEOTIDE SEQUENCE [LARGE SCALE GENOMIC DNA]</scope>
    <source>
        <strain evidence="5">HP1-438 Munich</strain>
    </source>
</reference>
<dbReference type="SMART" id="SM00248">
    <property type="entry name" value="ANK"/>
    <property type="match status" value="4"/>
</dbReference>
<dbReference type="SUPFAM" id="SSF48403">
    <property type="entry name" value="Ankyrin repeat"/>
    <property type="match status" value="1"/>
</dbReference>
<reference evidence="6" key="3">
    <citation type="journal article" date="2021" name="Arch. Virol.">
        <title>Characterisation of an Australian fowlpox virus carrying a near-full-length provirus of reticuloendotheliosis virus.</title>
        <authorList>
            <person name="Sarker S."/>
            <person name="Athukorala A."/>
            <person name="Bowden T.R."/>
            <person name="Boyle D.B."/>
        </authorList>
    </citation>
    <scope>NUCLEOTIDE SEQUENCE</scope>
    <source>
        <strain evidence="6">FWPV-S</strain>
    </source>
</reference>
<dbReference type="InterPro" id="IPR002110">
    <property type="entry name" value="Ankyrin_rpt"/>
</dbReference>
<dbReference type="PANTHER" id="PTHR24136:SF15">
    <property type="entry name" value="ANK_REP_REGION DOMAIN-CONTAINING PROTEIN"/>
    <property type="match status" value="1"/>
</dbReference>
<evidence type="ECO:0000256" key="2">
    <source>
        <dbReference type="ARBA" id="ARBA00023043"/>
    </source>
</evidence>
<name>A0A385H9Z9_FOWPV</name>
<evidence type="ECO:0000256" key="1">
    <source>
        <dbReference type="ARBA" id="ARBA00022737"/>
    </source>
</evidence>
<dbReference type="EMBL" id="MW142017">
    <property type="protein sequence ID" value="QRM13779.1"/>
    <property type="molecule type" value="Genomic_DNA"/>
</dbReference>
<dbReference type="Proteomes" id="UP000627101">
    <property type="component" value="Segment"/>
</dbReference>
<evidence type="ECO:0000313" key="8">
    <source>
        <dbReference type="Proteomes" id="UP000515929"/>
    </source>
</evidence>
<dbReference type="RefSeq" id="NP_039194.1">
    <property type="nucleotide sequence ID" value="NC_002188.1"/>
</dbReference>
<dbReference type="Proteomes" id="UP000150838">
    <property type="component" value="Segment"/>
</dbReference>
<reference evidence="4 8" key="2">
    <citation type="submission" date="2016-05" db="EMBL/GenBank/DDBJ databases">
        <title>The analysis of a fowlpox virus genome sequence.</title>
        <authorList>
            <person name="Zhao Y."/>
            <person name="Liu S."/>
        </authorList>
    </citation>
    <scope>NUCLEOTIDE SEQUENCE [LARGE SCALE GENOMIC DNA]</scope>
    <source>
        <strain evidence="4 8">NX10</strain>
    </source>
</reference>
<dbReference type="OrthoDB" id="3159at10239"/>
<dbReference type="InterPro" id="IPR036770">
    <property type="entry name" value="Ankyrin_rpt-contain_sf"/>
</dbReference>
<keyword evidence="1" id="KW-0677">Repeat</keyword>
<dbReference type="SMR" id="A0A385H9Z9"/>
<dbReference type="KEGG" id="vg:1486803"/>
<dbReference type="Pfam" id="PF12796">
    <property type="entry name" value="Ank_2"/>
    <property type="match status" value="1"/>
</dbReference>
<feature type="repeat" description="ANK" evidence="3">
    <location>
        <begin position="57"/>
        <end position="89"/>
    </location>
</feature>
<dbReference type="PROSITE" id="PS50297">
    <property type="entry name" value="ANK_REP_REGION"/>
    <property type="match status" value="2"/>
</dbReference>
<protein>
    <submittedName>
        <fullName evidence="4">Ankyrin repeat family protein</fullName>
    </submittedName>
    <submittedName>
        <fullName evidence="5">Putative ankyrin-repeat protein</fullName>
    </submittedName>
</protein>
<accession>Q70GT1</accession>
<dbReference type="Gene3D" id="1.25.40.20">
    <property type="entry name" value="Ankyrin repeat-containing domain"/>
    <property type="match status" value="1"/>
</dbReference>
<dbReference type="PANTHER" id="PTHR24136">
    <property type="entry name" value="SOWAH (DROSOPHILA) HOMOLOG"/>
    <property type="match status" value="1"/>
</dbReference>
<organismHost>
    <name type="scientific">Vertebrata</name>
    <name type="common">vertebrates</name>
    <dbReference type="NCBI Taxonomy" id="7742"/>
</organismHost>
<evidence type="ECO:0000256" key="3">
    <source>
        <dbReference type="PROSITE-ProRule" id="PRU00023"/>
    </source>
</evidence>
<evidence type="ECO:0000313" key="4">
    <source>
        <dbReference type="EMBL" id="ART91664.1"/>
    </source>
</evidence>
<proteinExistence type="predicted"/>
<feature type="repeat" description="ANK" evidence="3">
    <location>
        <begin position="90"/>
        <end position="122"/>
    </location>
</feature>
<evidence type="ECO:0000313" key="7">
    <source>
        <dbReference type="Proteomes" id="UP000150838"/>
    </source>
</evidence>
<dbReference type="GO" id="GO:0045732">
    <property type="term" value="P:positive regulation of protein catabolic process"/>
    <property type="evidence" value="ECO:0007669"/>
    <property type="project" value="TreeGrafter"/>
</dbReference>
<dbReference type="GO" id="GO:0016567">
    <property type="term" value="P:protein ubiquitination"/>
    <property type="evidence" value="ECO:0007669"/>
    <property type="project" value="TreeGrafter"/>
</dbReference>
<gene>
    <name evidence="5" type="primary">fp9.231</name>
    <name evidence="4" type="synonym">ORF231</name>
</gene>
<evidence type="ECO:0000313" key="5">
    <source>
        <dbReference type="EMBL" id="CAE52766.1"/>
    </source>
</evidence>
<organism evidence="5 7">
    <name type="scientific">Fowlpox virus</name>
    <name type="common">FPV</name>
    <dbReference type="NCBI Taxonomy" id="10261"/>
    <lineage>
        <taxon>Viruses</taxon>
        <taxon>Varidnaviria</taxon>
        <taxon>Bamfordvirae</taxon>
        <taxon>Nucleocytoviricota</taxon>
        <taxon>Pokkesviricetes</taxon>
        <taxon>Chitovirales</taxon>
        <taxon>Poxviridae</taxon>
        <taxon>Chordopoxvirinae</taxon>
        <taxon>Avipoxvirus</taxon>
        <taxon>Avipoxvirus fowlpox</taxon>
    </lineage>
</organism>
<evidence type="ECO:0000313" key="6">
    <source>
        <dbReference type="EMBL" id="QRM13779.1"/>
    </source>
</evidence>
<dbReference type="EMBL" id="KX196452">
    <property type="protein sequence ID" value="ART91664.1"/>
    <property type="molecule type" value="Genomic_DNA"/>
</dbReference>
<dbReference type="PROSITE" id="PS50088">
    <property type="entry name" value="ANK_REPEAT"/>
    <property type="match status" value="3"/>
</dbReference>
<dbReference type="Pfam" id="PF00023">
    <property type="entry name" value="Ank"/>
    <property type="match status" value="1"/>
</dbReference>
<accession>A0A385H9Z9</accession>
<dbReference type="InterPro" id="IPR051573">
    <property type="entry name" value="Ankyrin-SOCS_box_domain"/>
</dbReference>
<keyword evidence="2 3" id="KW-0040">ANK repeat</keyword>
<dbReference type="EMBL" id="AJ581527">
    <property type="protein sequence ID" value="CAE52766.1"/>
    <property type="molecule type" value="Genomic_DNA"/>
</dbReference>